<keyword evidence="5" id="KW-0560">Oxidoreductase</keyword>
<evidence type="ECO:0000313" key="10">
    <source>
        <dbReference type="EMBL" id="QSS59861.1"/>
    </source>
</evidence>
<feature type="region of interest" description="Disordered" evidence="7">
    <location>
        <begin position="386"/>
        <end position="410"/>
    </location>
</feature>
<dbReference type="Gene3D" id="3.30.465.10">
    <property type="match status" value="1"/>
</dbReference>
<dbReference type="GO" id="GO:0016020">
    <property type="term" value="C:membrane"/>
    <property type="evidence" value="ECO:0007669"/>
    <property type="project" value="UniProtKB-SubCell"/>
</dbReference>
<comment type="subcellular location">
    <subcellularLocation>
        <location evidence="1">Membrane</location>
        <topology evidence="1">Single-pass membrane protein</topology>
    </subcellularLocation>
</comment>
<gene>
    <name evidence="10" type="ORF">I7I51_04657</name>
</gene>
<dbReference type="VEuPathDB" id="FungiDB:I7I51_04657"/>
<dbReference type="PROSITE" id="PS51387">
    <property type="entry name" value="FAD_PCMH"/>
    <property type="match status" value="1"/>
</dbReference>
<dbReference type="Pfam" id="PF01565">
    <property type="entry name" value="FAD_binding_4"/>
    <property type="match status" value="1"/>
</dbReference>
<evidence type="ECO:0000313" key="11">
    <source>
        <dbReference type="Proteomes" id="UP000663671"/>
    </source>
</evidence>
<dbReference type="InterPro" id="IPR016169">
    <property type="entry name" value="FAD-bd_PCMH_sub2"/>
</dbReference>
<dbReference type="InterPro" id="IPR006094">
    <property type="entry name" value="Oxid_FAD_bind_N"/>
</dbReference>
<evidence type="ECO:0000256" key="5">
    <source>
        <dbReference type="ARBA" id="ARBA00023002"/>
    </source>
</evidence>
<reference evidence="10" key="1">
    <citation type="submission" date="2021-01" db="EMBL/GenBank/DDBJ databases">
        <title>Chromosome-level genome assembly of a human fungal pathogen reveals clustering of transcriptionally co-regulated genes.</title>
        <authorList>
            <person name="Voorhies M."/>
            <person name="Cohen S."/>
            <person name="Shea T.P."/>
            <person name="Petrus S."/>
            <person name="Munoz J.F."/>
            <person name="Poplawski S."/>
            <person name="Goldman W.E."/>
            <person name="Michael T."/>
            <person name="Cuomo C.A."/>
            <person name="Sil A."/>
            <person name="Beyhan S."/>
        </authorList>
    </citation>
    <scope>NUCLEOTIDE SEQUENCE</scope>
    <source>
        <strain evidence="10">WU24</strain>
    </source>
</reference>
<sequence>MDDEHINAVARIAAQVRRFHANRTPFRIYHGATNSTRALAFQRDRLVDTSALNRVLSVDERARTALVEPNVPMDALVAATLRHGLVPPVVMEFPGITVGGGFAGMGGESSSFRYGMFHEAVRWVEVVVGDGRVLGASASGAADGDGMAEDLFHGVAGSMGSLGITTLLELRLIEARAFVEVSYRPVSSVHEAVETVRSQAAHPPGEVDYVDAILFSAEMGVVVSGRLTDAITARDGRIQRFSRARDPWFYTHAHERLSQSSPSDPAVPIIETVPLTDYLFRYDRGAFWTGYYAFKYFRVPFTALTRWLLDGFLHTRVMYHALHRSGFAQKYIIQDLALPHGAATEEFLDFVQRESGVGDRVGGCFPLWLCPLRLRRRGRGATNFGSMHPRWMHSQTSHPPPSSSLSDEAPQPDDMLLNVGLWCPGPRTADAFVKVNRAIEQKVSALRGTKWLYAHTYYTEEEFWDIYDRQWYEGLREKYGASYLPDVYERVRVGVGVGEDGARNAREGWRGVMGHVTGWVWGIWPLAGVYGVMSTMVGGRGYLVEGERRGGKHDEDKGAVISVHCAHCDMYSYCICAVYQTAAMTVLLMIVIILKRRRIEVIALNNYHNTSIVPQGPSNKLKYSGVKLVS</sequence>
<evidence type="ECO:0000259" key="9">
    <source>
        <dbReference type="PROSITE" id="PS51387"/>
    </source>
</evidence>
<dbReference type="EC" id="1.3.1.72" evidence="2"/>
<dbReference type="InterPro" id="IPR016166">
    <property type="entry name" value="FAD-bd_PCMH"/>
</dbReference>
<feature type="domain" description="FAD-binding PCMH-type" evidence="9">
    <location>
        <begin position="1"/>
        <end position="175"/>
    </location>
</feature>
<dbReference type="InterPro" id="IPR036318">
    <property type="entry name" value="FAD-bd_PCMH-like_sf"/>
</dbReference>
<dbReference type="Proteomes" id="UP000663671">
    <property type="component" value="Chromosome 4"/>
</dbReference>
<protein>
    <recommendedName>
        <fullName evidence="2">Delta(24)-sterol reductase</fullName>
        <ecNumber evidence="2">1.3.1.72</ecNumber>
    </recommendedName>
</protein>
<keyword evidence="6 8" id="KW-0472">Membrane</keyword>
<organism evidence="10 11">
    <name type="scientific">Ajellomyces capsulatus</name>
    <name type="common">Darling's disease fungus</name>
    <name type="synonym">Histoplasma capsulatum</name>
    <dbReference type="NCBI Taxonomy" id="5037"/>
    <lineage>
        <taxon>Eukaryota</taxon>
        <taxon>Fungi</taxon>
        <taxon>Dikarya</taxon>
        <taxon>Ascomycota</taxon>
        <taxon>Pezizomycotina</taxon>
        <taxon>Eurotiomycetes</taxon>
        <taxon>Eurotiomycetidae</taxon>
        <taxon>Onygenales</taxon>
        <taxon>Ajellomycetaceae</taxon>
        <taxon>Histoplasma</taxon>
    </lineage>
</organism>
<dbReference type="GO" id="GO:0005737">
    <property type="term" value="C:cytoplasm"/>
    <property type="evidence" value="ECO:0007669"/>
    <property type="project" value="TreeGrafter"/>
</dbReference>
<evidence type="ECO:0000256" key="6">
    <source>
        <dbReference type="ARBA" id="ARBA00023136"/>
    </source>
</evidence>
<keyword evidence="3 8" id="KW-0812">Transmembrane</keyword>
<dbReference type="GO" id="GO:0050614">
    <property type="term" value="F:Delta24-sterol reductase activity"/>
    <property type="evidence" value="ECO:0007669"/>
    <property type="project" value="UniProtKB-EC"/>
</dbReference>
<dbReference type="InterPro" id="IPR040165">
    <property type="entry name" value="Diminuto-like"/>
</dbReference>
<evidence type="ECO:0000256" key="4">
    <source>
        <dbReference type="ARBA" id="ARBA00022989"/>
    </source>
</evidence>
<dbReference type="PANTHER" id="PTHR10801">
    <property type="entry name" value="24-DEHYDROCHOLESTEROL REDUCTASE"/>
    <property type="match status" value="1"/>
</dbReference>
<dbReference type="GO" id="GO:0008202">
    <property type="term" value="P:steroid metabolic process"/>
    <property type="evidence" value="ECO:0007669"/>
    <property type="project" value="TreeGrafter"/>
</dbReference>
<dbReference type="EMBL" id="CP069110">
    <property type="protein sequence ID" value="QSS59861.1"/>
    <property type="molecule type" value="Genomic_DNA"/>
</dbReference>
<dbReference type="PANTHER" id="PTHR10801:SF0">
    <property type="entry name" value="DELTA(24)-STEROL REDUCTASE"/>
    <property type="match status" value="1"/>
</dbReference>
<dbReference type="GO" id="GO:0000246">
    <property type="term" value="F:Delta24(24-1) sterol reductase activity"/>
    <property type="evidence" value="ECO:0007669"/>
    <property type="project" value="TreeGrafter"/>
</dbReference>
<dbReference type="GO" id="GO:0071949">
    <property type="term" value="F:FAD binding"/>
    <property type="evidence" value="ECO:0007669"/>
    <property type="project" value="InterPro"/>
</dbReference>
<name>A0A8A1M1J8_AJECA</name>
<evidence type="ECO:0000256" key="3">
    <source>
        <dbReference type="ARBA" id="ARBA00022692"/>
    </source>
</evidence>
<feature type="transmembrane region" description="Helical" evidence="8">
    <location>
        <begin position="570"/>
        <end position="594"/>
    </location>
</feature>
<proteinExistence type="predicted"/>
<evidence type="ECO:0000256" key="8">
    <source>
        <dbReference type="SAM" id="Phobius"/>
    </source>
</evidence>
<dbReference type="SUPFAM" id="SSF56176">
    <property type="entry name" value="FAD-binding/transporter-associated domain-like"/>
    <property type="match status" value="1"/>
</dbReference>
<dbReference type="OrthoDB" id="415825at2759"/>
<keyword evidence="4 8" id="KW-1133">Transmembrane helix</keyword>
<evidence type="ECO:0000256" key="1">
    <source>
        <dbReference type="ARBA" id="ARBA00004167"/>
    </source>
</evidence>
<evidence type="ECO:0000256" key="2">
    <source>
        <dbReference type="ARBA" id="ARBA00012405"/>
    </source>
</evidence>
<accession>A0A8A1M1J8</accession>
<dbReference type="AlphaFoldDB" id="A0A8A1M1J8"/>
<evidence type="ECO:0000256" key="7">
    <source>
        <dbReference type="SAM" id="MobiDB-lite"/>
    </source>
</evidence>